<evidence type="ECO:0000256" key="5">
    <source>
        <dbReference type="ARBA" id="ARBA00022840"/>
    </source>
</evidence>
<organism evidence="8 9">
    <name type="scientific">Candidatus Portnoybacteria bacterium CG23_combo_of_CG06-09_8_20_14_all_37_13</name>
    <dbReference type="NCBI Taxonomy" id="1974819"/>
    <lineage>
        <taxon>Bacteria</taxon>
        <taxon>Candidatus Portnoyibacteriota</taxon>
    </lineage>
</organism>
<dbReference type="PANTHER" id="PTHR42700">
    <property type="entry name" value="SULFATE ADENYLYLTRANSFERASE"/>
    <property type="match status" value="1"/>
</dbReference>
<keyword evidence="3 6" id="KW-0808">Transferase</keyword>
<dbReference type="NCBIfam" id="TIGR00455">
    <property type="entry name" value="apsK"/>
    <property type="match status" value="1"/>
</dbReference>
<comment type="catalytic activity">
    <reaction evidence="1 6">
        <text>adenosine 5'-phosphosulfate + ATP = 3'-phosphoadenylyl sulfate + ADP + H(+)</text>
        <dbReference type="Rhea" id="RHEA:24152"/>
        <dbReference type="ChEBI" id="CHEBI:15378"/>
        <dbReference type="ChEBI" id="CHEBI:30616"/>
        <dbReference type="ChEBI" id="CHEBI:58243"/>
        <dbReference type="ChEBI" id="CHEBI:58339"/>
        <dbReference type="ChEBI" id="CHEBI:456216"/>
        <dbReference type="EC" id="2.7.1.25"/>
    </reaction>
</comment>
<dbReference type="PANTHER" id="PTHR42700:SF1">
    <property type="entry name" value="SULFATE ADENYLYLTRANSFERASE"/>
    <property type="match status" value="1"/>
</dbReference>
<evidence type="ECO:0000256" key="3">
    <source>
        <dbReference type="ARBA" id="ARBA00022679"/>
    </source>
</evidence>
<dbReference type="GO" id="GO:0070814">
    <property type="term" value="P:hydrogen sulfide biosynthetic process"/>
    <property type="evidence" value="ECO:0007669"/>
    <property type="project" value="UniProtKB-UniPathway"/>
</dbReference>
<dbReference type="Proteomes" id="UP000231480">
    <property type="component" value="Unassembled WGS sequence"/>
</dbReference>
<dbReference type="GO" id="GO:0019379">
    <property type="term" value="P:sulfate assimilation, phosphoadenylyl sulfate reduction by phosphoadenylyl-sulfate reductase (thioredoxin)"/>
    <property type="evidence" value="ECO:0007669"/>
    <property type="project" value="TreeGrafter"/>
</dbReference>
<dbReference type="CDD" id="cd02027">
    <property type="entry name" value="APSK"/>
    <property type="match status" value="1"/>
</dbReference>
<dbReference type="GO" id="GO:0005737">
    <property type="term" value="C:cytoplasm"/>
    <property type="evidence" value="ECO:0007669"/>
    <property type="project" value="TreeGrafter"/>
</dbReference>
<dbReference type="InterPro" id="IPR059117">
    <property type="entry name" value="APS_kinase_dom"/>
</dbReference>
<keyword evidence="5 6" id="KW-0067">ATP-binding</keyword>
<dbReference type="GO" id="GO:0010134">
    <property type="term" value="P:sulfate assimilation via adenylyl sulfate reduction"/>
    <property type="evidence" value="ECO:0007669"/>
    <property type="project" value="TreeGrafter"/>
</dbReference>
<dbReference type="Pfam" id="PF01583">
    <property type="entry name" value="APS_kinase"/>
    <property type="match status" value="1"/>
</dbReference>
<proteinExistence type="inferred from homology"/>
<dbReference type="Gene3D" id="3.40.50.300">
    <property type="entry name" value="P-loop containing nucleotide triphosphate hydrolases"/>
    <property type="match status" value="1"/>
</dbReference>
<feature type="domain" description="APS kinase" evidence="7">
    <location>
        <begin position="6"/>
        <end position="159"/>
    </location>
</feature>
<evidence type="ECO:0000313" key="9">
    <source>
        <dbReference type="Proteomes" id="UP000231480"/>
    </source>
</evidence>
<dbReference type="InterPro" id="IPR027417">
    <property type="entry name" value="P-loop_NTPase"/>
</dbReference>
<dbReference type="UniPathway" id="UPA00140">
    <property type="reaction ID" value="UER00205"/>
</dbReference>
<accession>A0A2G9YDK5</accession>
<dbReference type="GO" id="GO:0004781">
    <property type="term" value="F:sulfate adenylyltransferase (ATP) activity"/>
    <property type="evidence" value="ECO:0007669"/>
    <property type="project" value="TreeGrafter"/>
</dbReference>
<keyword evidence="6 8" id="KW-0418">Kinase</keyword>
<dbReference type="EC" id="2.7.1.25" evidence="2 6"/>
<keyword evidence="4 6" id="KW-0547">Nucleotide-binding</keyword>
<comment type="pathway">
    <text evidence="6">Sulfur metabolism; hydrogen sulfide biosynthesis; sulfite from sulfate: step 2/3.</text>
</comment>
<dbReference type="EMBL" id="PCRH01000017">
    <property type="protein sequence ID" value="PIP17294.1"/>
    <property type="molecule type" value="Genomic_DNA"/>
</dbReference>
<dbReference type="SUPFAM" id="SSF52540">
    <property type="entry name" value="P-loop containing nucleoside triphosphate hydrolases"/>
    <property type="match status" value="1"/>
</dbReference>
<evidence type="ECO:0000256" key="2">
    <source>
        <dbReference type="ARBA" id="ARBA00012121"/>
    </source>
</evidence>
<dbReference type="InterPro" id="IPR050512">
    <property type="entry name" value="Sulf_AdTrans/APS_kinase"/>
</dbReference>
<evidence type="ECO:0000256" key="6">
    <source>
        <dbReference type="RuleBase" id="RU004347"/>
    </source>
</evidence>
<evidence type="ECO:0000256" key="1">
    <source>
        <dbReference type="ARBA" id="ARBA00001823"/>
    </source>
</evidence>
<comment type="function">
    <text evidence="6">Catalyzes the synthesis of activated sulfate.</text>
</comment>
<evidence type="ECO:0000313" key="8">
    <source>
        <dbReference type="EMBL" id="PIP17294.1"/>
    </source>
</evidence>
<comment type="similarity">
    <text evidence="6">Belongs to the APS kinase family.</text>
</comment>
<evidence type="ECO:0000256" key="4">
    <source>
        <dbReference type="ARBA" id="ARBA00022741"/>
    </source>
</evidence>
<dbReference type="GO" id="GO:0005524">
    <property type="term" value="F:ATP binding"/>
    <property type="evidence" value="ECO:0007669"/>
    <property type="project" value="UniProtKB-KW"/>
</dbReference>
<reference evidence="8 9" key="1">
    <citation type="submission" date="2017-09" db="EMBL/GenBank/DDBJ databases">
        <title>Depth-based differentiation of microbial function through sediment-hosted aquifers and enrichment of novel symbionts in the deep terrestrial subsurface.</title>
        <authorList>
            <person name="Probst A.J."/>
            <person name="Ladd B."/>
            <person name="Jarett J.K."/>
            <person name="Geller-Mcgrath D.E."/>
            <person name="Sieber C.M."/>
            <person name="Emerson J.B."/>
            <person name="Anantharaman K."/>
            <person name="Thomas B.C."/>
            <person name="Malmstrom R."/>
            <person name="Stieglmeier M."/>
            <person name="Klingl A."/>
            <person name="Woyke T."/>
            <person name="Ryan C.M."/>
            <person name="Banfield J.F."/>
        </authorList>
    </citation>
    <scope>NUCLEOTIDE SEQUENCE [LARGE SCALE GENOMIC DNA]</scope>
    <source>
        <strain evidence="8">CG23_combo_of_CG06-09_8_20_14_all_37_13</strain>
    </source>
</reference>
<evidence type="ECO:0000259" key="7">
    <source>
        <dbReference type="Pfam" id="PF01583"/>
    </source>
</evidence>
<protein>
    <recommendedName>
        <fullName evidence="2 6">Adenylyl-sulfate kinase</fullName>
        <ecNumber evidence="2 6">2.7.1.25</ecNumber>
    </recommendedName>
</protein>
<dbReference type="AlphaFoldDB" id="A0A2G9YDK5"/>
<name>A0A2G9YDK5_9BACT</name>
<sequence>MQEKKQGLVLWFTGIPSSGKTTLAKCVAEAFNQQGLEVEVLDSDNIRNELSPDLGFTLKDRDLNTKRIAWVANLLAKHGVSVLIASGASSREHRERARCLIEKFAMIYTRCPVEVCLSRGGLYAKVQRGEFSGRPGEAKTIEELYKPYQEPINPEITVDTDLLSITKSVELVMSKLKELNLI</sequence>
<gene>
    <name evidence="8" type="primary">cysC</name>
    <name evidence="8" type="ORF">COX44_00730</name>
</gene>
<dbReference type="GO" id="GO:0004020">
    <property type="term" value="F:adenylylsulfate kinase activity"/>
    <property type="evidence" value="ECO:0007669"/>
    <property type="project" value="UniProtKB-EC"/>
</dbReference>
<comment type="caution">
    <text evidence="8">The sequence shown here is derived from an EMBL/GenBank/DDBJ whole genome shotgun (WGS) entry which is preliminary data.</text>
</comment>
<dbReference type="InterPro" id="IPR002891">
    <property type="entry name" value="APS"/>
</dbReference>